<dbReference type="EC" id="2.7.13.3" evidence="2"/>
<feature type="coiled-coil region" evidence="9">
    <location>
        <begin position="368"/>
        <end position="398"/>
    </location>
</feature>
<evidence type="ECO:0000259" key="11">
    <source>
        <dbReference type="PROSITE" id="PS50109"/>
    </source>
</evidence>
<evidence type="ECO:0000313" key="13">
    <source>
        <dbReference type="Proteomes" id="UP000060487"/>
    </source>
</evidence>
<keyword evidence="6" id="KW-0418">Kinase</keyword>
<dbReference type="Proteomes" id="UP000060487">
    <property type="component" value="Unassembled WGS sequence"/>
</dbReference>
<evidence type="ECO:0000256" key="8">
    <source>
        <dbReference type="ARBA" id="ARBA00023012"/>
    </source>
</evidence>
<feature type="domain" description="Histidine kinase" evidence="11">
    <location>
        <begin position="407"/>
        <end position="626"/>
    </location>
</feature>
<evidence type="ECO:0000256" key="5">
    <source>
        <dbReference type="ARBA" id="ARBA00022741"/>
    </source>
</evidence>
<keyword evidence="5" id="KW-0547">Nucleotide-binding</keyword>
<organism evidence="12 13">
    <name type="scientific">Candidatus Magnetominusculus xianensis</name>
    <dbReference type="NCBI Taxonomy" id="1748249"/>
    <lineage>
        <taxon>Bacteria</taxon>
        <taxon>Pseudomonadati</taxon>
        <taxon>Nitrospirota</taxon>
        <taxon>Nitrospiria</taxon>
        <taxon>Nitrospirales</taxon>
        <taxon>Nitrospiraceae</taxon>
        <taxon>Candidatus Magnetominusculus</taxon>
    </lineage>
</organism>
<protein>
    <recommendedName>
        <fullName evidence="2">histidine kinase</fullName>
        <ecNumber evidence="2">2.7.13.3</ecNumber>
    </recommendedName>
</protein>
<evidence type="ECO:0000256" key="3">
    <source>
        <dbReference type="ARBA" id="ARBA00022553"/>
    </source>
</evidence>
<dbReference type="InterPro" id="IPR005467">
    <property type="entry name" value="His_kinase_dom"/>
</dbReference>
<keyword evidence="8" id="KW-0902">Two-component regulatory system</keyword>
<dbReference type="PANTHER" id="PTHR43065">
    <property type="entry name" value="SENSOR HISTIDINE KINASE"/>
    <property type="match status" value="1"/>
</dbReference>
<dbReference type="GO" id="GO:0004673">
    <property type="term" value="F:protein histidine kinase activity"/>
    <property type="evidence" value="ECO:0007669"/>
    <property type="project" value="UniProtKB-EC"/>
</dbReference>
<dbReference type="Gene3D" id="1.10.287.130">
    <property type="match status" value="1"/>
</dbReference>
<dbReference type="Pfam" id="PF02518">
    <property type="entry name" value="HATPase_c"/>
    <property type="match status" value="1"/>
</dbReference>
<dbReference type="PANTHER" id="PTHR43065:SF46">
    <property type="entry name" value="C4-DICARBOXYLATE TRANSPORT SENSOR PROTEIN DCTB"/>
    <property type="match status" value="1"/>
</dbReference>
<keyword evidence="10" id="KW-0812">Transmembrane</keyword>
<dbReference type="InterPro" id="IPR036097">
    <property type="entry name" value="HisK_dim/P_sf"/>
</dbReference>
<dbReference type="InterPro" id="IPR003594">
    <property type="entry name" value="HATPase_dom"/>
</dbReference>
<keyword evidence="10" id="KW-1133">Transmembrane helix</keyword>
<keyword evidence="13" id="KW-1185">Reference proteome</keyword>
<evidence type="ECO:0000256" key="7">
    <source>
        <dbReference type="ARBA" id="ARBA00022840"/>
    </source>
</evidence>
<keyword evidence="10" id="KW-0472">Membrane</keyword>
<dbReference type="PROSITE" id="PS50109">
    <property type="entry name" value="HIS_KIN"/>
    <property type="match status" value="1"/>
</dbReference>
<dbReference type="SUPFAM" id="SSF47384">
    <property type="entry name" value="Homodimeric domain of signal transducing histidine kinase"/>
    <property type="match status" value="1"/>
</dbReference>
<evidence type="ECO:0000256" key="1">
    <source>
        <dbReference type="ARBA" id="ARBA00000085"/>
    </source>
</evidence>
<dbReference type="Pfam" id="PF00512">
    <property type="entry name" value="HisKA"/>
    <property type="match status" value="1"/>
</dbReference>
<feature type="transmembrane region" description="Helical" evidence="10">
    <location>
        <begin position="299"/>
        <end position="318"/>
    </location>
</feature>
<comment type="caution">
    <text evidence="12">The sequence shown here is derived from an EMBL/GenBank/DDBJ whole genome shotgun (WGS) entry which is preliminary data.</text>
</comment>
<accession>A0ABR5SBU5</accession>
<evidence type="ECO:0000256" key="2">
    <source>
        <dbReference type="ARBA" id="ARBA00012438"/>
    </source>
</evidence>
<evidence type="ECO:0000256" key="4">
    <source>
        <dbReference type="ARBA" id="ARBA00022679"/>
    </source>
</evidence>
<sequence>MSQLAKRTSIFGNISLTLKIAAIMFVLAVVLGVVINHLHGKMIEEQFNAQLKERLDEQSTENRQLFDDYFLNFQRTAGALANNNSLISYVKNAEWGEPNPEQPPVKIPVKIYEEQDIPLWLPRSSILKYYVGVEYILLYDAKGRLREVYNETDNSIPGVFNVLAQLHLSPNQSFMCSRDGVNYVLASKEIYDDAGNKTAVIVIAHSLNNDFLAKVMGPMTTKRTVILAGSKDHTILAINRPELLKNEKKLEDLNINFVFGGKSFLDYGENELYLMLATLIPLSDISVLREKVESSSTRFNIISGAALIIAFIVVMVYITTRIKMLDSYVSTVSKERLGIEPPTSLMGDQLMVLEQRFHGLFNEIVESKSLLESRATELERINQELKDATAQLIQSAKLAALGELTAGVAHELNQPLNGIKIVCQSVLKDIQKGRHNPDELNEDLTDIVKQVDKMAAIIDHMRVFTRRSEAMNTELLDINTVVEEPFKLLDQQLRNIGIKITKTLAPGLPRVKGDVIRLEQVLINMITNARNAMRDDKKTDKRLIISTYPAGDSSIDILVEDTGAGIEDAVKDKIFQPFFTTNEPGKGTGLGLSVSKKIIEEHNGTISVESTVGKGSVFRITLPTADKQT</sequence>
<evidence type="ECO:0000313" key="12">
    <source>
        <dbReference type="EMBL" id="KWT74992.1"/>
    </source>
</evidence>
<dbReference type="PRINTS" id="PR00344">
    <property type="entry name" value="BCTRLSENSOR"/>
</dbReference>
<evidence type="ECO:0000256" key="6">
    <source>
        <dbReference type="ARBA" id="ARBA00022777"/>
    </source>
</evidence>
<keyword evidence="9" id="KW-0175">Coiled coil</keyword>
<dbReference type="Gene3D" id="3.30.565.10">
    <property type="entry name" value="Histidine kinase-like ATPase, C-terminal domain"/>
    <property type="match status" value="1"/>
</dbReference>
<evidence type="ECO:0000256" key="9">
    <source>
        <dbReference type="SAM" id="Coils"/>
    </source>
</evidence>
<dbReference type="SUPFAM" id="SSF55874">
    <property type="entry name" value="ATPase domain of HSP90 chaperone/DNA topoisomerase II/histidine kinase"/>
    <property type="match status" value="1"/>
</dbReference>
<feature type="transmembrane region" description="Helical" evidence="10">
    <location>
        <begin position="20"/>
        <end position="38"/>
    </location>
</feature>
<dbReference type="InterPro" id="IPR003661">
    <property type="entry name" value="HisK_dim/P_dom"/>
</dbReference>
<name>A0ABR5SBU5_9BACT</name>
<dbReference type="RefSeq" id="WP_085053874.1">
    <property type="nucleotide sequence ID" value="NZ_LNQR01000134.1"/>
</dbReference>
<dbReference type="InterPro" id="IPR036890">
    <property type="entry name" value="HATPase_C_sf"/>
</dbReference>
<dbReference type="CDD" id="cd00082">
    <property type="entry name" value="HisKA"/>
    <property type="match status" value="1"/>
</dbReference>
<proteinExistence type="predicted"/>
<dbReference type="SMART" id="SM00387">
    <property type="entry name" value="HATPase_c"/>
    <property type="match status" value="1"/>
</dbReference>
<comment type="catalytic activity">
    <reaction evidence="1">
        <text>ATP + protein L-histidine = ADP + protein N-phospho-L-histidine.</text>
        <dbReference type="EC" id="2.7.13.3"/>
    </reaction>
</comment>
<keyword evidence="4 12" id="KW-0808">Transferase</keyword>
<evidence type="ECO:0000256" key="10">
    <source>
        <dbReference type="SAM" id="Phobius"/>
    </source>
</evidence>
<reference evidence="12 13" key="1">
    <citation type="submission" date="2015-11" db="EMBL/GenBank/DDBJ databases">
        <authorList>
            <person name="Lin W."/>
        </authorList>
    </citation>
    <scope>NUCLEOTIDE SEQUENCE [LARGE SCALE GENOMIC DNA]</scope>
    <source>
        <strain evidence="12 13">HCH-1</strain>
    </source>
</reference>
<keyword evidence="7" id="KW-0067">ATP-binding</keyword>
<dbReference type="InterPro" id="IPR004358">
    <property type="entry name" value="Sig_transdc_His_kin-like_C"/>
</dbReference>
<keyword evidence="3" id="KW-0597">Phosphoprotein</keyword>
<dbReference type="EMBL" id="LNQR01000134">
    <property type="protein sequence ID" value="KWT74992.1"/>
    <property type="molecule type" value="Genomic_DNA"/>
</dbReference>
<dbReference type="SMART" id="SM00388">
    <property type="entry name" value="HisKA"/>
    <property type="match status" value="1"/>
</dbReference>
<gene>
    <name evidence="12" type="ORF">ASN18_3277</name>
</gene>